<comment type="caution">
    <text evidence="1">The sequence shown here is derived from an EMBL/GenBank/DDBJ whole genome shotgun (WGS) entry which is preliminary data.</text>
</comment>
<protein>
    <submittedName>
        <fullName evidence="1">Acyl-CoA-binding domain-containing protein 4</fullName>
    </submittedName>
</protein>
<dbReference type="GO" id="GO:0043168">
    <property type="term" value="F:anion binding"/>
    <property type="evidence" value="ECO:0007669"/>
    <property type="project" value="UniProtKB-ARBA"/>
</dbReference>
<organism evidence="1 2">
    <name type="scientific">Cucumis melo var. makuwa</name>
    <name type="common">Oriental melon</name>
    <dbReference type="NCBI Taxonomy" id="1194695"/>
    <lineage>
        <taxon>Eukaryota</taxon>
        <taxon>Viridiplantae</taxon>
        <taxon>Streptophyta</taxon>
        <taxon>Embryophyta</taxon>
        <taxon>Tracheophyta</taxon>
        <taxon>Spermatophyta</taxon>
        <taxon>Magnoliopsida</taxon>
        <taxon>eudicotyledons</taxon>
        <taxon>Gunneridae</taxon>
        <taxon>Pentapetalae</taxon>
        <taxon>rosids</taxon>
        <taxon>fabids</taxon>
        <taxon>Cucurbitales</taxon>
        <taxon>Cucurbitaceae</taxon>
        <taxon>Benincaseae</taxon>
        <taxon>Cucumis</taxon>
    </lineage>
</organism>
<name>A0A5D3C7Q0_CUCMM</name>
<accession>A0A5D3C7Q0</accession>
<dbReference type="AlphaFoldDB" id="A0A5D3C7Q0"/>
<dbReference type="GO" id="GO:1901265">
    <property type="term" value="F:nucleoside phosphate binding"/>
    <property type="evidence" value="ECO:0007669"/>
    <property type="project" value="UniProtKB-ARBA"/>
</dbReference>
<sequence>MAAMARASSGLQYPDRFYVAASYADFDGSPKSSSKALRSKFSDEAALLLYGLYQQVLPRVLTPVTYRCCFSLVERFESFIFFVNSGNDFGGSDLVQMESYSGSGLLEEAICGEGTYLGFSSWDGLGNMVPAEAMRLFVKILEEEESGWYSRVSNFVLEPEPILDVQINNGPKIEPIIENGNLIPETKNISTENGSPPESQEKDVLVEGLGSIVVYD</sequence>
<evidence type="ECO:0000313" key="2">
    <source>
        <dbReference type="Proteomes" id="UP000321947"/>
    </source>
</evidence>
<dbReference type="Gene3D" id="1.20.80.10">
    <property type="match status" value="1"/>
</dbReference>
<dbReference type="InterPro" id="IPR014352">
    <property type="entry name" value="FERM/acyl-CoA-bd_prot_sf"/>
</dbReference>
<dbReference type="EMBL" id="SSTD01013242">
    <property type="protein sequence ID" value="TYK07505.1"/>
    <property type="molecule type" value="Genomic_DNA"/>
</dbReference>
<proteinExistence type="predicted"/>
<gene>
    <name evidence="1" type="ORF">E5676_scaffold1702G00220</name>
</gene>
<dbReference type="Proteomes" id="UP000321947">
    <property type="component" value="Unassembled WGS sequence"/>
</dbReference>
<reference evidence="1 2" key="1">
    <citation type="submission" date="2019-08" db="EMBL/GenBank/DDBJ databases">
        <title>Draft genome sequences of two oriental melons (Cucumis melo L. var makuwa).</title>
        <authorList>
            <person name="Kwon S.-Y."/>
        </authorList>
    </citation>
    <scope>NUCLEOTIDE SEQUENCE [LARGE SCALE GENOMIC DNA]</scope>
    <source>
        <strain evidence="2">cv. Chang Bougi</strain>
        <tissue evidence="1">Leaf</tissue>
    </source>
</reference>
<evidence type="ECO:0000313" key="1">
    <source>
        <dbReference type="EMBL" id="TYK07505.1"/>
    </source>
</evidence>
<dbReference type="GO" id="GO:1901363">
    <property type="term" value="F:heterocyclic compound binding"/>
    <property type="evidence" value="ECO:0007669"/>
    <property type="project" value="UniProtKB-ARBA"/>
</dbReference>